<sequence>MAQSGLRGFAFSLRPATRAPGRVAPAPDGDPGFDALVIEACQVLAATDCAFTVRGFGGSWPVDVAYDLSTLVEQLPRLLRDLRARRDGQIGFYGQGIERTVHFSPCGERLRLTCTSRTSWTPDPAVEIAGAASLEEMILRLMSAFSSSLETARSPLADASPFSSWR</sequence>
<evidence type="ECO:0000313" key="2">
    <source>
        <dbReference type="Proteomes" id="UP000526734"/>
    </source>
</evidence>
<dbReference type="RefSeq" id="WP_182889331.1">
    <property type="nucleotide sequence ID" value="NZ_JACGZW010000001.1"/>
</dbReference>
<proteinExistence type="predicted"/>
<name>A0A7W3VRY8_9PSEU</name>
<gene>
    <name evidence="1" type="ORF">H4281_03165</name>
</gene>
<organism evidence="1 2">
    <name type="scientific">Amycolatopsis dendrobii</name>
    <dbReference type="NCBI Taxonomy" id="2760662"/>
    <lineage>
        <taxon>Bacteria</taxon>
        <taxon>Bacillati</taxon>
        <taxon>Actinomycetota</taxon>
        <taxon>Actinomycetes</taxon>
        <taxon>Pseudonocardiales</taxon>
        <taxon>Pseudonocardiaceae</taxon>
        <taxon>Amycolatopsis</taxon>
    </lineage>
</organism>
<dbReference type="Proteomes" id="UP000526734">
    <property type="component" value="Unassembled WGS sequence"/>
</dbReference>
<reference evidence="1 2" key="1">
    <citation type="submission" date="2020-08" db="EMBL/GenBank/DDBJ databases">
        <title>Amycolatopsis sp. nov. DR6-1 isolated from Dendrobium heterocarpum.</title>
        <authorList>
            <person name="Tedsree N."/>
            <person name="Kuncharoen N."/>
            <person name="Likhitwitayawuid K."/>
            <person name="Tanasupawat S."/>
        </authorList>
    </citation>
    <scope>NUCLEOTIDE SEQUENCE [LARGE SCALE GENOMIC DNA]</scope>
    <source>
        <strain evidence="1 2">DR6-1</strain>
    </source>
</reference>
<keyword evidence="2" id="KW-1185">Reference proteome</keyword>
<comment type="caution">
    <text evidence="1">The sequence shown here is derived from an EMBL/GenBank/DDBJ whole genome shotgun (WGS) entry which is preliminary data.</text>
</comment>
<protein>
    <submittedName>
        <fullName evidence="1">Uncharacterized protein</fullName>
    </submittedName>
</protein>
<accession>A0A7W3VRY8</accession>
<dbReference type="EMBL" id="JACGZW010000001">
    <property type="protein sequence ID" value="MBB1152121.1"/>
    <property type="molecule type" value="Genomic_DNA"/>
</dbReference>
<evidence type="ECO:0000313" key="1">
    <source>
        <dbReference type="EMBL" id="MBB1152121.1"/>
    </source>
</evidence>
<dbReference type="AlphaFoldDB" id="A0A7W3VRY8"/>